<reference evidence="2" key="2">
    <citation type="submission" date="2023-05" db="EMBL/GenBank/DDBJ databases">
        <authorList>
            <consortium name="Lawrence Berkeley National Laboratory"/>
            <person name="Steindorff A."/>
            <person name="Hensen N."/>
            <person name="Bonometti L."/>
            <person name="Westerberg I."/>
            <person name="Brannstrom I.O."/>
            <person name="Guillou S."/>
            <person name="Cros-Aarteil S."/>
            <person name="Calhoun S."/>
            <person name="Haridas S."/>
            <person name="Kuo A."/>
            <person name="Mondo S."/>
            <person name="Pangilinan J."/>
            <person name="Riley R."/>
            <person name="Labutti K."/>
            <person name="Andreopoulos B."/>
            <person name="Lipzen A."/>
            <person name="Chen C."/>
            <person name="Yanf M."/>
            <person name="Daum C."/>
            <person name="Ng V."/>
            <person name="Clum A."/>
            <person name="Ohm R."/>
            <person name="Martin F."/>
            <person name="Silar P."/>
            <person name="Natvig D."/>
            <person name="Lalanne C."/>
            <person name="Gautier V."/>
            <person name="Ament-Velasquez S.L."/>
            <person name="Kruys A."/>
            <person name="Hutchinson M.I."/>
            <person name="Powell A.J."/>
            <person name="Barry K."/>
            <person name="Miller A.N."/>
            <person name="Grigoriev I.V."/>
            <person name="Debuchy R."/>
            <person name="Gladieux P."/>
            <person name="Thoren M.H."/>
            <person name="Johannesson H."/>
        </authorList>
    </citation>
    <scope>NUCLEOTIDE SEQUENCE</scope>
    <source>
        <strain evidence="2">CBS 731.68</strain>
    </source>
</reference>
<evidence type="ECO:0000313" key="3">
    <source>
        <dbReference type="Proteomes" id="UP001302602"/>
    </source>
</evidence>
<proteinExistence type="predicted"/>
<name>A0AAN6UDS2_9PEZI</name>
<keyword evidence="3" id="KW-1185">Reference proteome</keyword>
<protein>
    <submittedName>
        <fullName evidence="2">Uncharacterized protein</fullName>
    </submittedName>
</protein>
<feature type="compositionally biased region" description="Polar residues" evidence="1">
    <location>
        <begin position="152"/>
        <end position="162"/>
    </location>
</feature>
<dbReference type="GeneID" id="87834372"/>
<evidence type="ECO:0000256" key="1">
    <source>
        <dbReference type="SAM" id="MobiDB-lite"/>
    </source>
</evidence>
<dbReference type="AlphaFoldDB" id="A0AAN6UDS2"/>
<feature type="region of interest" description="Disordered" evidence="1">
    <location>
        <begin position="143"/>
        <end position="162"/>
    </location>
</feature>
<comment type="caution">
    <text evidence="2">The sequence shown here is derived from an EMBL/GenBank/DDBJ whole genome shotgun (WGS) entry which is preliminary data.</text>
</comment>
<accession>A0AAN6UDS2</accession>
<gene>
    <name evidence="2" type="ORF">N657DRAFT_92137</name>
</gene>
<dbReference type="EMBL" id="MU853223">
    <property type="protein sequence ID" value="KAK4129751.1"/>
    <property type="molecule type" value="Genomic_DNA"/>
</dbReference>
<sequence>MMKGSDEVMKIVTHWGEEQVDWGIKRRQTWKWEEERRPGLHRSCSCFQKWPTSDLEAFSLTSFRSATLPLDAIVTAESWWSLSQSFVVVWRWGDHYLISRIAKVRFVGEVRWPNAGSQPYGRLGPTLYTYLSIRTAKRQEGRDFRNRDFHSRSSPSGDGSFH</sequence>
<dbReference type="Proteomes" id="UP001302602">
    <property type="component" value="Unassembled WGS sequence"/>
</dbReference>
<reference evidence="2" key="1">
    <citation type="journal article" date="2023" name="Mol. Phylogenet. Evol.">
        <title>Genome-scale phylogeny and comparative genomics of the fungal order Sordariales.</title>
        <authorList>
            <person name="Hensen N."/>
            <person name="Bonometti L."/>
            <person name="Westerberg I."/>
            <person name="Brannstrom I.O."/>
            <person name="Guillou S."/>
            <person name="Cros-Aarteil S."/>
            <person name="Calhoun S."/>
            <person name="Haridas S."/>
            <person name="Kuo A."/>
            <person name="Mondo S."/>
            <person name="Pangilinan J."/>
            <person name="Riley R."/>
            <person name="LaButti K."/>
            <person name="Andreopoulos B."/>
            <person name="Lipzen A."/>
            <person name="Chen C."/>
            <person name="Yan M."/>
            <person name="Daum C."/>
            <person name="Ng V."/>
            <person name="Clum A."/>
            <person name="Steindorff A."/>
            <person name="Ohm R.A."/>
            <person name="Martin F."/>
            <person name="Silar P."/>
            <person name="Natvig D.O."/>
            <person name="Lalanne C."/>
            <person name="Gautier V."/>
            <person name="Ament-Velasquez S.L."/>
            <person name="Kruys A."/>
            <person name="Hutchinson M.I."/>
            <person name="Powell A.J."/>
            <person name="Barry K."/>
            <person name="Miller A.N."/>
            <person name="Grigoriev I.V."/>
            <person name="Debuchy R."/>
            <person name="Gladieux P."/>
            <person name="Hiltunen Thoren M."/>
            <person name="Johannesson H."/>
        </authorList>
    </citation>
    <scope>NUCLEOTIDE SEQUENCE</scope>
    <source>
        <strain evidence="2">CBS 731.68</strain>
    </source>
</reference>
<evidence type="ECO:0000313" key="2">
    <source>
        <dbReference type="EMBL" id="KAK4129751.1"/>
    </source>
</evidence>
<organism evidence="2 3">
    <name type="scientific">Parathielavia appendiculata</name>
    <dbReference type="NCBI Taxonomy" id="2587402"/>
    <lineage>
        <taxon>Eukaryota</taxon>
        <taxon>Fungi</taxon>
        <taxon>Dikarya</taxon>
        <taxon>Ascomycota</taxon>
        <taxon>Pezizomycotina</taxon>
        <taxon>Sordariomycetes</taxon>
        <taxon>Sordariomycetidae</taxon>
        <taxon>Sordariales</taxon>
        <taxon>Chaetomiaceae</taxon>
        <taxon>Parathielavia</taxon>
    </lineage>
</organism>
<dbReference type="RefSeq" id="XP_062653522.1">
    <property type="nucleotide sequence ID" value="XM_062797593.1"/>
</dbReference>